<dbReference type="InterPro" id="IPR035979">
    <property type="entry name" value="RBD_domain_sf"/>
</dbReference>
<evidence type="ECO:0000256" key="2">
    <source>
        <dbReference type="SAM" id="MobiDB-lite"/>
    </source>
</evidence>
<dbReference type="InterPro" id="IPR026805">
    <property type="entry name" value="GW182_M_dom"/>
</dbReference>
<feature type="compositionally biased region" description="Polar residues" evidence="2">
    <location>
        <begin position="654"/>
        <end position="680"/>
    </location>
</feature>
<gene>
    <name evidence="4" type="ORF">LSH36_129g01128</name>
</gene>
<reference evidence="4" key="1">
    <citation type="journal article" date="2023" name="Mol. Biol. Evol.">
        <title>Third-Generation Sequencing Reveals the Adaptive Role of the Epigenome in Three Deep-Sea Polychaetes.</title>
        <authorList>
            <person name="Perez M."/>
            <person name="Aroh O."/>
            <person name="Sun Y."/>
            <person name="Lan Y."/>
            <person name="Juniper S.K."/>
            <person name="Young C.R."/>
            <person name="Angers B."/>
            <person name="Qian P.Y."/>
        </authorList>
    </citation>
    <scope>NUCLEOTIDE SEQUENCE</scope>
    <source>
        <strain evidence="4">P08H-3</strain>
    </source>
</reference>
<feature type="compositionally biased region" description="Polar residues" evidence="2">
    <location>
        <begin position="300"/>
        <end position="311"/>
    </location>
</feature>
<feature type="region of interest" description="Disordered" evidence="2">
    <location>
        <begin position="1386"/>
        <end position="1426"/>
    </location>
</feature>
<feature type="domain" description="UBA" evidence="3">
    <location>
        <begin position="914"/>
        <end position="954"/>
    </location>
</feature>
<feature type="compositionally biased region" description="Gly residues" evidence="2">
    <location>
        <begin position="315"/>
        <end position="331"/>
    </location>
</feature>
<keyword evidence="1" id="KW-0175">Coiled coil</keyword>
<feature type="compositionally biased region" description="Polar residues" evidence="2">
    <location>
        <begin position="109"/>
        <end position="135"/>
    </location>
</feature>
<dbReference type="SUPFAM" id="SSF46934">
    <property type="entry name" value="UBA-like"/>
    <property type="match status" value="1"/>
</dbReference>
<feature type="compositionally biased region" description="Basic and acidic residues" evidence="2">
    <location>
        <begin position="40"/>
        <end position="54"/>
    </location>
</feature>
<feature type="compositionally biased region" description="Polar residues" evidence="2">
    <location>
        <begin position="886"/>
        <end position="899"/>
    </location>
</feature>
<dbReference type="Gene3D" id="3.30.70.330">
    <property type="match status" value="1"/>
</dbReference>
<dbReference type="Proteomes" id="UP001208570">
    <property type="component" value="Unassembled WGS sequence"/>
</dbReference>
<dbReference type="GO" id="GO:0000932">
    <property type="term" value="C:P-body"/>
    <property type="evidence" value="ECO:0007669"/>
    <property type="project" value="TreeGrafter"/>
</dbReference>
<dbReference type="GO" id="GO:0003676">
    <property type="term" value="F:nucleic acid binding"/>
    <property type="evidence" value="ECO:0007669"/>
    <property type="project" value="InterPro"/>
</dbReference>
<feature type="region of interest" description="Disordered" evidence="2">
    <location>
        <begin position="149"/>
        <end position="276"/>
    </location>
</feature>
<dbReference type="PANTHER" id="PTHR13020">
    <property type="entry name" value="TRINUCLEOTIDE REPEAT-CONTAINING GENE 6"/>
    <property type="match status" value="1"/>
</dbReference>
<feature type="compositionally biased region" description="Low complexity" evidence="2">
    <location>
        <begin position="595"/>
        <end position="606"/>
    </location>
</feature>
<feature type="compositionally biased region" description="Polar residues" evidence="2">
    <location>
        <begin position="1305"/>
        <end position="1331"/>
    </location>
</feature>
<evidence type="ECO:0000313" key="5">
    <source>
        <dbReference type="Proteomes" id="UP001208570"/>
    </source>
</evidence>
<dbReference type="SMART" id="SM00165">
    <property type="entry name" value="UBA"/>
    <property type="match status" value="1"/>
</dbReference>
<protein>
    <recommendedName>
        <fullName evidence="3">UBA domain-containing protein</fullName>
    </recommendedName>
</protein>
<dbReference type="Pfam" id="PF12938">
    <property type="entry name" value="M_domain"/>
    <property type="match status" value="1"/>
</dbReference>
<feature type="region of interest" description="Disordered" evidence="2">
    <location>
        <begin position="1547"/>
        <end position="1573"/>
    </location>
</feature>
<name>A0AAD9JWL4_9ANNE</name>
<feature type="compositionally biased region" description="Low complexity" evidence="2">
    <location>
        <begin position="447"/>
        <end position="465"/>
    </location>
</feature>
<dbReference type="Pfam" id="PF00627">
    <property type="entry name" value="UBA"/>
    <property type="match status" value="1"/>
</dbReference>
<feature type="coiled-coil region" evidence="1">
    <location>
        <begin position="1100"/>
        <end position="1153"/>
    </location>
</feature>
<feature type="compositionally biased region" description="Low complexity" evidence="2">
    <location>
        <begin position="90"/>
        <end position="106"/>
    </location>
</feature>
<feature type="compositionally biased region" description="Low complexity" evidence="2">
    <location>
        <begin position="820"/>
        <end position="832"/>
    </location>
</feature>
<evidence type="ECO:0000256" key="1">
    <source>
        <dbReference type="SAM" id="Coils"/>
    </source>
</evidence>
<evidence type="ECO:0000259" key="3">
    <source>
        <dbReference type="PROSITE" id="PS50030"/>
    </source>
</evidence>
<feature type="compositionally biased region" description="Polar residues" evidence="2">
    <location>
        <begin position="339"/>
        <end position="348"/>
    </location>
</feature>
<feature type="compositionally biased region" description="Low complexity" evidence="2">
    <location>
        <begin position="1274"/>
        <end position="1298"/>
    </location>
</feature>
<feature type="region of interest" description="Disordered" evidence="2">
    <location>
        <begin position="38"/>
        <end position="135"/>
    </location>
</feature>
<sequence>MQSVPLNKTLPDTKIDNGIWNPCSSLWDQGIDWQDISNWRGHEVGGPRPERPRSSDWTNKSGEVIVDAQDKETWPTIGDKSEATLDGGDSDSASVKSVISSSSAPSQGHGDTSGQGSAMQGQNQSSSSLWGMTSMNSNADAKIDSENSWGIAPQTSVGSSMWDSSSSIKTAGQSTSMQGIPNGISTSGSISNVMPTSTNSTGGWGDSLPGDGTYPGNNSGAQNETGSGQSSSFGSAMWQGIRNMSGGSLSNIDNKEAASQGSGWGSQSSSSSVIGSGLSISASSSGSVFNAKGVSAMNQENADVGQWGQSSTTSAGGGDMWGGGGGGGGAGSTASTGSFENRNTSNKPEATGWGSPSPSPIPNAGTEGWGQPDQKKEPPQAWGQVPTSTTGWDQRRRPSSSGWEETGSAERRPVPGWGSDTKTDTSGNWAQNRPAPSAWGPSADTKASQSQWGSSGASGPQSQWPDSSASQATTVTTNASQIGAWGSGNPMTAARPPQPPRPIGTQVPPTQGPHPSLPSQQQQPQSLPQPGSWAEAAGRGLTAVKPSPVGSTTRKLTKEDLIAEAINTPENWGKVPVRQDSSWDKIEDSPKLPRKPLGSSSSSTGSQEDLHWNQPNNGTAIWESAKEPTTSPSVWDRASAGASGSSSEWGVSSDNDGGTWNGDGSQAQQAAPQTQDSNMWQGPPPNTGSTWNQPPNRSNSNTWVGNDERPGSNSWSSGSSGSNDSKKNWQSNPPPAPGQPGQVCKSDNVWDRNGTSLWGDPDKTETGTWGADGMRRNSGSASWDREPETGQWGQPDNSNRTVEPGASYWGNPDRIPGHWNNPNNPSAPVAPHAPQPITGRPPSEKLIWGQTVPPSKPGWGDTSPPGAREEAAMWNQTARPAGWGDNQWQKRNPPTSSWGEANDWNAINATRKPPQRSRMLQQLMDMGFKKEDAQNALIRNDMDLDRAISDLVASAKRPEYDADTFRGRQLKGMGSCEDLADTPVEFLPPPNTLTNAQGLHNTQVIASPYAKQGPSLPHMSSLTAPSINPLQKLLPQQLSKPPVPGQPAQPIRGQLPNQTQQMIQAQIVQQLQMAVQAGLISPQLLNQHLTPAMLVMLQQLLQLQQLYQQLVAQQQVLQQNKAMAPPLHQRSQLEQVSLTITKIKQKIAQVQQALAKQAGCQQPAPAGIDPNKELLKDLQADISNLHLKDNPIIPPQQPPQHGNQPGQQSRLTQWKLPSPDKDLSGHLTLDLNRAPGSRPIGPHSTPPNLQNKLEPGVSFTDPWSSSLATVSTVWPSTSTTVTTTAALPHTDTKTNTATADDKESSGNQSKQCSEDQSAAGANSTNPATPTSSAALDIEEFVPGKPWQGIVTKSVDDDPNLTPGQVAMRRPLSINTIKDEYVMSTLGKSSSSNSLNSSPTVSDGTTTSSSWSSAGGPTSLASSASSPNLLEKSTWSATPSESAPGVLASSDIWGMSGVGAAKNRRPPPGLINRSIDGGTVKNLCVQQGSLQTFLHSAQYGQAYVCYKSREDAIKAQKSLNALVFGNTAIIAEFVNDAEVARLQELSGTNPVAPHSSGGSPHWSQQPLHSGLRPGFGGPKFEQAAHLNGAANFGVGVSSSGSMWGSGGSGGLWGPIEEHADNHMLPGGLLGGH</sequence>
<proteinExistence type="predicted"/>
<dbReference type="SUPFAM" id="SSF54928">
    <property type="entry name" value="RNA-binding domain, RBD"/>
    <property type="match status" value="1"/>
</dbReference>
<feature type="compositionally biased region" description="Low complexity" evidence="2">
    <location>
        <begin position="1388"/>
        <end position="1426"/>
    </location>
</feature>
<accession>A0AAD9JWL4</accession>
<dbReference type="GO" id="GO:0035195">
    <property type="term" value="P:miRNA-mediated post-transcriptional gene silencing"/>
    <property type="evidence" value="ECO:0007669"/>
    <property type="project" value="TreeGrafter"/>
</dbReference>
<dbReference type="Gene3D" id="1.10.8.10">
    <property type="entry name" value="DNA helicase RuvA subunit, C-terminal domain"/>
    <property type="match status" value="1"/>
</dbReference>
<feature type="compositionally biased region" description="Low complexity" evidence="2">
    <location>
        <begin position="517"/>
        <end position="532"/>
    </location>
</feature>
<keyword evidence="5" id="KW-1185">Reference proteome</keyword>
<feature type="compositionally biased region" description="Polar residues" evidence="2">
    <location>
        <begin position="466"/>
        <end position="481"/>
    </location>
</feature>
<feature type="compositionally biased region" description="Polar residues" evidence="2">
    <location>
        <begin position="791"/>
        <end position="801"/>
    </location>
</feature>
<comment type="caution">
    <text evidence="4">The sequence shown here is derived from an EMBL/GenBank/DDBJ whole genome shotgun (WGS) entry which is preliminary data.</text>
</comment>
<organism evidence="4 5">
    <name type="scientific">Paralvinella palmiformis</name>
    <dbReference type="NCBI Taxonomy" id="53620"/>
    <lineage>
        <taxon>Eukaryota</taxon>
        <taxon>Metazoa</taxon>
        <taxon>Spiralia</taxon>
        <taxon>Lophotrochozoa</taxon>
        <taxon>Annelida</taxon>
        <taxon>Polychaeta</taxon>
        <taxon>Sedentaria</taxon>
        <taxon>Canalipalpata</taxon>
        <taxon>Terebellida</taxon>
        <taxon>Terebelliformia</taxon>
        <taxon>Alvinellidae</taxon>
        <taxon>Paralvinella</taxon>
    </lineage>
</organism>
<feature type="compositionally biased region" description="Basic and acidic residues" evidence="2">
    <location>
        <begin position="68"/>
        <end position="83"/>
    </location>
</feature>
<feature type="compositionally biased region" description="Low complexity" evidence="2">
    <location>
        <begin position="156"/>
        <end position="167"/>
    </location>
</feature>
<dbReference type="GO" id="GO:0060213">
    <property type="term" value="P:positive regulation of nuclear-transcribed mRNA poly(A) tail shortening"/>
    <property type="evidence" value="ECO:0007669"/>
    <property type="project" value="TreeGrafter"/>
</dbReference>
<feature type="region of interest" description="Disordered" evidence="2">
    <location>
        <begin position="1274"/>
        <end position="1331"/>
    </location>
</feature>
<feature type="compositionally biased region" description="Low complexity" evidence="2">
    <location>
        <begin position="711"/>
        <end position="723"/>
    </location>
</feature>
<dbReference type="PANTHER" id="PTHR13020:SF25">
    <property type="entry name" value="PROTEIN GAWKY"/>
    <property type="match status" value="1"/>
</dbReference>
<evidence type="ECO:0000313" key="4">
    <source>
        <dbReference type="EMBL" id="KAK2160609.1"/>
    </source>
</evidence>
<feature type="compositionally biased region" description="Polar residues" evidence="2">
    <location>
        <begin position="168"/>
        <end position="201"/>
    </location>
</feature>
<feature type="compositionally biased region" description="Low complexity" evidence="2">
    <location>
        <begin position="638"/>
        <end position="653"/>
    </location>
</feature>
<dbReference type="InterPro" id="IPR012677">
    <property type="entry name" value="Nucleotide-bd_a/b_plait_sf"/>
</dbReference>
<feature type="compositionally biased region" description="Low complexity" evidence="2">
    <location>
        <begin position="258"/>
        <end position="276"/>
    </location>
</feature>
<dbReference type="GO" id="GO:0005654">
    <property type="term" value="C:nucleoplasm"/>
    <property type="evidence" value="ECO:0007669"/>
    <property type="project" value="TreeGrafter"/>
</dbReference>
<feature type="compositionally biased region" description="Polar residues" evidence="2">
    <location>
        <begin position="215"/>
        <end position="234"/>
    </location>
</feature>
<feature type="compositionally biased region" description="Polar residues" evidence="2">
    <location>
        <begin position="1555"/>
        <end position="1566"/>
    </location>
</feature>
<feature type="compositionally biased region" description="Low complexity" evidence="2">
    <location>
        <begin position="1199"/>
        <end position="1208"/>
    </location>
</feature>
<dbReference type="PROSITE" id="PS50030">
    <property type="entry name" value="UBA"/>
    <property type="match status" value="1"/>
</dbReference>
<dbReference type="EMBL" id="JAODUP010000129">
    <property type="protein sequence ID" value="KAK2160609.1"/>
    <property type="molecule type" value="Genomic_DNA"/>
</dbReference>
<feature type="region of interest" description="Disordered" evidence="2">
    <location>
        <begin position="300"/>
        <end position="902"/>
    </location>
</feature>
<dbReference type="InterPro" id="IPR009060">
    <property type="entry name" value="UBA-like_sf"/>
</dbReference>
<feature type="region of interest" description="Disordered" evidence="2">
    <location>
        <begin position="1188"/>
        <end position="1257"/>
    </location>
</feature>
<feature type="compositionally biased region" description="Basic and acidic residues" evidence="2">
    <location>
        <begin position="581"/>
        <end position="591"/>
    </location>
</feature>
<dbReference type="InterPro" id="IPR015940">
    <property type="entry name" value="UBA"/>
</dbReference>
<feature type="compositionally biased region" description="Polar residues" evidence="2">
    <location>
        <begin position="687"/>
        <end position="704"/>
    </location>
</feature>
<dbReference type="InterPro" id="IPR052068">
    <property type="entry name" value="GW182_domain"/>
</dbReference>